<dbReference type="AlphaFoldDB" id="A0A8S0VLQ4"/>
<sequence>MIWTDLPKVPAMIEVLERMVMSKEGMLEIVARQSSEARDEEGHLIIKEEDLIVLIIDRTVIWTTRDTGGQG</sequence>
<accession>A0A8S0VLQ4</accession>
<gene>
    <name evidence="1" type="ORF">OLEA9_A106430</name>
</gene>
<organism evidence="1 2">
    <name type="scientific">Olea europaea subsp. europaea</name>
    <dbReference type="NCBI Taxonomy" id="158383"/>
    <lineage>
        <taxon>Eukaryota</taxon>
        <taxon>Viridiplantae</taxon>
        <taxon>Streptophyta</taxon>
        <taxon>Embryophyta</taxon>
        <taxon>Tracheophyta</taxon>
        <taxon>Spermatophyta</taxon>
        <taxon>Magnoliopsida</taxon>
        <taxon>eudicotyledons</taxon>
        <taxon>Gunneridae</taxon>
        <taxon>Pentapetalae</taxon>
        <taxon>asterids</taxon>
        <taxon>lamiids</taxon>
        <taxon>Lamiales</taxon>
        <taxon>Oleaceae</taxon>
        <taxon>Oleeae</taxon>
        <taxon>Olea</taxon>
    </lineage>
</organism>
<name>A0A8S0VLQ4_OLEEU</name>
<dbReference type="Gramene" id="OE9A106430T1">
    <property type="protein sequence ID" value="OE9A106430C1"/>
    <property type="gene ID" value="OE9A106430"/>
</dbReference>
<protein>
    <submittedName>
        <fullName evidence="1">Uncharacterized protein</fullName>
    </submittedName>
</protein>
<keyword evidence="2" id="KW-1185">Reference proteome</keyword>
<dbReference type="EMBL" id="CACTIH010009406">
    <property type="protein sequence ID" value="CAA3030956.1"/>
    <property type="molecule type" value="Genomic_DNA"/>
</dbReference>
<evidence type="ECO:0000313" key="2">
    <source>
        <dbReference type="Proteomes" id="UP000594638"/>
    </source>
</evidence>
<dbReference type="Proteomes" id="UP000594638">
    <property type="component" value="Unassembled WGS sequence"/>
</dbReference>
<proteinExistence type="predicted"/>
<reference evidence="1 2" key="1">
    <citation type="submission" date="2019-12" db="EMBL/GenBank/DDBJ databases">
        <authorList>
            <person name="Alioto T."/>
            <person name="Alioto T."/>
            <person name="Gomez Garrido J."/>
        </authorList>
    </citation>
    <scope>NUCLEOTIDE SEQUENCE [LARGE SCALE GENOMIC DNA]</scope>
</reference>
<evidence type="ECO:0000313" key="1">
    <source>
        <dbReference type="EMBL" id="CAA3030956.1"/>
    </source>
</evidence>
<comment type="caution">
    <text evidence="1">The sequence shown here is derived from an EMBL/GenBank/DDBJ whole genome shotgun (WGS) entry which is preliminary data.</text>
</comment>